<keyword evidence="4" id="KW-1185">Reference proteome</keyword>
<name>A0ABU6AJS1_9PSEU</name>
<dbReference type="InterPro" id="IPR048469">
    <property type="entry name" value="YchJ-like_M"/>
</dbReference>
<feature type="domain" description="YchJ-like middle NTF2-like" evidence="2">
    <location>
        <begin position="32"/>
        <end position="126"/>
    </location>
</feature>
<dbReference type="Gene3D" id="3.10.450.50">
    <property type="match status" value="1"/>
</dbReference>
<gene>
    <name evidence="3" type="ORF">R4I43_30830</name>
</gene>
<evidence type="ECO:0000256" key="1">
    <source>
        <dbReference type="HAMAP-Rule" id="MF_00612"/>
    </source>
</evidence>
<protein>
    <recommendedName>
        <fullName evidence="1">UPF0225 protein R4I43_30830</fullName>
    </recommendedName>
</protein>
<sequence length="129" mass="14436">MVSAKDLCPCGLGEPYPDCCGPLHAGEREAATAEQLMRSRYAAFAVGDADYLLRTWHPDTRPADLDLDPAQRWLHLEILGRTGGGPFATEGTVDFRARYRHHGRTHALTEHSRFTREGTSWLYVDGDHD</sequence>
<comment type="caution">
    <text evidence="3">The sequence shown here is derived from an EMBL/GenBank/DDBJ whole genome shotgun (WGS) entry which is preliminary data.</text>
</comment>
<dbReference type="RefSeq" id="WP_324269295.1">
    <property type="nucleotide sequence ID" value="NZ_JAWLNX010000033.1"/>
</dbReference>
<dbReference type="EMBL" id="JAWLNX010000033">
    <property type="protein sequence ID" value="MEB3371801.1"/>
    <property type="molecule type" value="Genomic_DNA"/>
</dbReference>
<dbReference type="PANTHER" id="PTHR33747">
    <property type="entry name" value="UPF0225 PROTEIN SCO1677"/>
    <property type="match status" value="1"/>
</dbReference>
<reference evidence="3 4" key="1">
    <citation type="submission" date="2023-10" db="EMBL/GenBank/DDBJ databases">
        <title>Saccharopolyspora sp. nov., isolated from mangrove soil.</title>
        <authorList>
            <person name="Lu Y."/>
            <person name="Liu W."/>
        </authorList>
    </citation>
    <scope>NUCLEOTIDE SEQUENCE [LARGE SCALE GENOMIC DNA]</scope>
    <source>
        <strain evidence="3 4">S2-29</strain>
    </source>
</reference>
<comment type="similarity">
    <text evidence="1">Belongs to the UPF0225 family.</text>
</comment>
<dbReference type="SUPFAM" id="SSF54427">
    <property type="entry name" value="NTF2-like"/>
    <property type="match status" value="1"/>
</dbReference>
<accession>A0ABU6AJS1</accession>
<dbReference type="HAMAP" id="MF_00612">
    <property type="entry name" value="UPF0225"/>
    <property type="match status" value="1"/>
</dbReference>
<proteinExistence type="inferred from homology"/>
<dbReference type="Proteomes" id="UP001327093">
    <property type="component" value="Unassembled WGS sequence"/>
</dbReference>
<organism evidence="3 4">
    <name type="scientific">Saccharopolyspora mangrovi</name>
    <dbReference type="NCBI Taxonomy" id="3082379"/>
    <lineage>
        <taxon>Bacteria</taxon>
        <taxon>Bacillati</taxon>
        <taxon>Actinomycetota</taxon>
        <taxon>Actinomycetes</taxon>
        <taxon>Pseudonocardiales</taxon>
        <taxon>Pseudonocardiaceae</taxon>
        <taxon>Saccharopolyspora</taxon>
    </lineage>
</organism>
<dbReference type="PANTHER" id="PTHR33747:SF1">
    <property type="entry name" value="ADENYLATE CYCLASE-ASSOCIATED CAP C-TERMINAL DOMAIN-CONTAINING PROTEIN"/>
    <property type="match status" value="1"/>
</dbReference>
<evidence type="ECO:0000313" key="4">
    <source>
        <dbReference type="Proteomes" id="UP001327093"/>
    </source>
</evidence>
<dbReference type="InterPro" id="IPR023006">
    <property type="entry name" value="YchJ-like"/>
</dbReference>
<dbReference type="Pfam" id="PF17775">
    <property type="entry name" value="YchJ_M-like"/>
    <property type="match status" value="1"/>
</dbReference>
<dbReference type="InterPro" id="IPR032710">
    <property type="entry name" value="NTF2-like_dom_sf"/>
</dbReference>
<evidence type="ECO:0000259" key="2">
    <source>
        <dbReference type="Pfam" id="PF17775"/>
    </source>
</evidence>
<evidence type="ECO:0000313" key="3">
    <source>
        <dbReference type="EMBL" id="MEB3371801.1"/>
    </source>
</evidence>